<protein>
    <submittedName>
        <fullName evidence="2">Uncharacterized protein</fullName>
    </submittedName>
</protein>
<sequence length="395" mass="39556">MTHQPHPPTEPSGRTRRGLPPLAASVVWVVAGGCWVGQLVVPWTSSGLLSRSSLADALALVRAGGVGEAVPAGTTAGALVLPVAGVVLVALVAVPTRLGTLARGLVAVVGAGAWVALWRVVPQDGAGLGPGGWLGAAGVGAAGLALVAELVVRRSAGRAVAVVGLVLAVVGAGAVTWQATRHRVGADSPEDAVRQLAAAVEQRDAVAALAVVAPDEVDDVVSAYLRLRGGMDTGGEPDDGPSVADAVTITVDDVELETQPDSTSGPDGVVRARVVLVGGRYEVDLDLAALPGPFGALARLFPDGAWRGDLADVADGPVGLFVDDGDGDGSGLLAASTVRVDGRWYVTGVGTAVDRVTAVVLGDDLATPDLGELPDLLLDRLGEGLADRLGERLGG</sequence>
<dbReference type="RefSeq" id="WP_345454733.1">
    <property type="nucleotide sequence ID" value="NZ_BAABKG010000001.1"/>
</dbReference>
<evidence type="ECO:0000313" key="2">
    <source>
        <dbReference type="EMBL" id="GAA5143132.1"/>
    </source>
</evidence>
<comment type="caution">
    <text evidence="2">The sequence shown here is derived from an EMBL/GenBank/DDBJ whole genome shotgun (WGS) entry which is preliminary data.</text>
</comment>
<feature type="transmembrane region" description="Helical" evidence="1">
    <location>
        <begin position="133"/>
        <end position="152"/>
    </location>
</feature>
<organism evidence="2 3">
    <name type="scientific">Nocardioides marinquilinus</name>
    <dbReference type="NCBI Taxonomy" id="1210400"/>
    <lineage>
        <taxon>Bacteria</taxon>
        <taxon>Bacillati</taxon>
        <taxon>Actinomycetota</taxon>
        <taxon>Actinomycetes</taxon>
        <taxon>Propionibacteriales</taxon>
        <taxon>Nocardioidaceae</taxon>
        <taxon>Nocardioides</taxon>
    </lineage>
</organism>
<feature type="transmembrane region" description="Helical" evidence="1">
    <location>
        <begin position="101"/>
        <end position="121"/>
    </location>
</feature>
<name>A0ABP9P9T6_9ACTN</name>
<dbReference type="EMBL" id="BAABKG010000001">
    <property type="protein sequence ID" value="GAA5143132.1"/>
    <property type="molecule type" value="Genomic_DNA"/>
</dbReference>
<keyword evidence="1" id="KW-0472">Membrane</keyword>
<keyword evidence="1" id="KW-1133">Transmembrane helix</keyword>
<keyword evidence="1" id="KW-0812">Transmembrane</keyword>
<accession>A0ABP9P9T6</accession>
<proteinExistence type="predicted"/>
<evidence type="ECO:0000256" key="1">
    <source>
        <dbReference type="SAM" id="Phobius"/>
    </source>
</evidence>
<feature type="transmembrane region" description="Helical" evidence="1">
    <location>
        <begin position="21"/>
        <end position="41"/>
    </location>
</feature>
<feature type="transmembrane region" description="Helical" evidence="1">
    <location>
        <begin position="76"/>
        <end position="94"/>
    </location>
</feature>
<feature type="transmembrane region" description="Helical" evidence="1">
    <location>
        <begin position="159"/>
        <end position="179"/>
    </location>
</feature>
<evidence type="ECO:0000313" key="3">
    <source>
        <dbReference type="Proteomes" id="UP001500221"/>
    </source>
</evidence>
<keyword evidence="3" id="KW-1185">Reference proteome</keyword>
<gene>
    <name evidence="2" type="ORF">GCM10023340_07890</name>
</gene>
<reference evidence="3" key="1">
    <citation type="journal article" date="2019" name="Int. J. Syst. Evol. Microbiol.">
        <title>The Global Catalogue of Microorganisms (GCM) 10K type strain sequencing project: providing services to taxonomists for standard genome sequencing and annotation.</title>
        <authorList>
            <consortium name="The Broad Institute Genomics Platform"/>
            <consortium name="The Broad Institute Genome Sequencing Center for Infectious Disease"/>
            <person name="Wu L."/>
            <person name="Ma J."/>
        </authorList>
    </citation>
    <scope>NUCLEOTIDE SEQUENCE [LARGE SCALE GENOMIC DNA]</scope>
    <source>
        <strain evidence="3">JCM 18459</strain>
    </source>
</reference>
<dbReference type="Proteomes" id="UP001500221">
    <property type="component" value="Unassembled WGS sequence"/>
</dbReference>